<evidence type="ECO:0000313" key="7">
    <source>
        <dbReference type="EMBL" id="CAD9519474.1"/>
    </source>
</evidence>
<sequence length="372" mass="41125">MAIAPKISATLSFIACTYAMISILKNPAKRQKIYHRLIAAMCLASIPSSIAYFCGTWAIPVGTPSVAGASGNINTCTAQGFTLQLFGSALSLYYAALICYSFLAVFHEFSMEKLGYFKRGIHAGIYAWPLASSSVGVAKQLYNPGASWCAIEPFPRECGSKDDIQCIRGPSNPAWWKWILSTIPLFLTIAISTFTIVLLWVTVKNKGRRSKELLGKQIILDGYRHQKSRTVARQASLYLAAFYASYFFPLVTTMVNTQMGTASFFPLEIISNTILPLHGFIFVIVYIRLQSRSEQGSLAITPLENHTHVSLSSMRSGDNNFEKQKINNPKKKTMFDGMSDDEKWGLFGVYVGDSDDDGDEGDTEQDSCLPDL</sequence>
<dbReference type="GO" id="GO:0005886">
    <property type="term" value="C:plasma membrane"/>
    <property type="evidence" value="ECO:0007669"/>
    <property type="project" value="TreeGrafter"/>
</dbReference>
<dbReference type="GO" id="GO:0004930">
    <property type="term" value="F:G protein-coupled receptor activity"/>
    <property type="evidence" value="ECO:0007669"/>
    <property type="project" value="TreeGrafter"/>
</dbReference>
<dbReference type="Gene3D" id="1.20.1070.10">
    <property type="entry name" value="Rhodopsin 7-helix transmembrane proteins"/>
    <property type="match status" value="1"/>
</dbReference>
<feature type="transmembrane region" description="Helical" evidence="6">
    <location>
        <begin position="178"/>
        <end position="201"/>
    </location>
</feature>
<keyword evidence="3 6" id="KW-1133">Transmembrane helix</keyword>
<accession>A0A7S2N4K2</accession>
<feature type="transmembrane region" description="Helical" evidence="6">
    <location>
        <begin position="121"/>
        <end position="138"/>
    </location>
</feature>
<feature type="transmembrane region" description="Helical" evidence="6">
    <location>
        <begin position="269"/>
        <end position="289"/>
    </location>
</feature>
<gene>
    <name evidence="7" type="ORF">HTAM1171_LOCUS12323</name>
</gene>
<comment type="subcellular location">
    <subcellularLocation>
        <location evidence="1">Membrane</location>
        <topology evidence="1">Multi-pass membrane protein</topology>
    </subcellularLocation>
</comment>
<evidence type="ECO:0000256" key="2">
    <source>
        <dbReference type="ARBA" id="ARBA00022692"/>
    </source>
</evidence>
<dbReference type="EMBL" id="HBGV01019808">
    <property type="protein sequence ID" value="CAD9519474.1"/>
    <property type="molecule type" value="Transcribed_RNA"/>
</dbReference>
<dbReference type="PANTHER" id="PTHR23112">
    <property type="entry name" value="G PROTEIN-COUPLED RECEPTOR 157-RELATED"/>
    <property type="match status" value="1"/>
</dbReference>
<keyword evidence="2 6" id="KW-0812">Transmembrane</keyword>
<reference evidence="7" key="1">
    <citation type="submission" date="2021-01" db="EMBL/GenBank/DDBJ databases">
        <authorList>
            <person name="Corre E."/>
            <person name="Pelletier E."/>
            <person name="Niang G."/>
            <person name="Scheremetjew M."/>
            <person name="Finn R."/>
            <person name="Kale V."/>
            <person name="Holt S."/>
            <person name="Cochrane G."/>
            <person name="Meng A."/>
            <person name="Brown T."/>
            <person name="Cohen L."/>
        </authorList>
    </citation>
    <scope>NUCLEOTIDE SEQUENCE</scope>
    <source>
        <strain evidence="7">CCMP826</strain>
    </source>
</reference>
<keyword evidence="4 6" id="KW-0472">Membrane</keyword>
<evidence type="ECO:0008006" key="8">
    <source>
        <dbReference type="Google" id="ProtNLM"/>
    </source>
</evidence>
<feature type="transmembrane region" description="Helical" evidence="6">
    <location>
        <begin position="37"/>
        <end position="59"/>
    </location>
</feature>
<feature type="compositionally biased region" description="Acidic residues" evidence="5">
    <location>
        <begin position="353"/>
        <end position="365"/>
    </location>
</feature>
<protein>
    <recommendedName>
        <fullName evidence="8">G-protein coupled receptors family 2 profile 2 domain-containing protein</fullName>
    </recommendedName>
</protein>
<evidence type="ECO:0000256" key="6">
    <source>
        <dbReference type="SAM" id="Phobius"/>
    </source>
</evidence>
<dbReference type="PANTHER" id="PTHR23112:SF0">
    <property type="entry name" value="TRANSMEMBRANE PROTEIN 116"/>
    <property type="match status" value="1"/>
</dbReference>
<feature type="region of interest" description="Disordered" evidence="5">
    <location>
        <begin position="351"/>
        <end position="372"/>
    </location>
</feature>
<proteinExistence type="predicted"/>
<feature type="transmembrane region" description="Helical" evidence="6">
    <location>
        <begin position="91"/>
        <end position="109"/>
    </location>
</feature>
<evidence type="ECO:0000256" key="3">
    <source>
        <dbReference type="ARBA" id="ARBA00022989"/>
    </source>
</evidence>
<evidence type="ECO:0000256" key="4">
    <source>
        <dbReference type="ARBA" id="ARBA00023136"/>
    </source>
</evidence>
<organism evidence="7">
    <name type="scientific">Helicotheca tamesis</name>
    <dbReference type="NCBI Taxonomy" id="374047"/>
    <lineage>
        <taxon>Eukaryota</taxon>
        <taxon>Sar</taxon>
        <taxon>Stramenopiles</taxon>
        <taxon>Ochrophyta</taxon>
        <taxon>Bacillariophyta</taxon>
        <taxon>Mediophyceae</taxon>
        <taxon>Lithodesmiophycidae</taxon>
        <taxon>Lithodesmiales</taxon>
        <taxon>Lithodesmiaceae</taxon>
        <taxon>Helicotheca</taxon>
    </lineage>
</organism>
<feature type="transmembrane region" description="Helical" evidence="6">
    <location>
        <begin position="6"/>
        <end position="25"/>
    </location>
</feature>
<evidence type="ECO:0000256" key="5">
    <source>
        <dbReference type="SAM" id="MobiDB-lite"/>
    </source>
</evidence>
<dbReference type="GO" id="GO:0007189">
    <property type="term" value="P:adenylate cyclase-activating G protein-coupled receptor signaling pathway"/>
    <property type="evidence" value="ECO:0007669"/>
    <property type="project" value="TreeGrafter"/>
</dbReference>
<dbReference type="AlphaFoldDB" id="A0A7S2N4K2"/>
<evidence type="ECO:0000256" key="1">
    <source>
        <dbReference type="ARBA" id="ARBA00004141"/>
    </source>
</evidence>
<feature type="transmembrane region" description="Helical" evidence="6">
    <location>
        <begin position="237"/>
        <end position="257"/>
    </location>
</feature>
<name>A0A7S2N4K2_9STRA</name>